<dbReference type="RefSeq" id="WP_072560241.1">
    <property type="nucleotide sequence ID" value="NZ_CP017921.1"/>
</dbReference>
<dbReference type="EC" id="7.6.2.8" evidence="7"/>
<dbReference type="PROSITE" id="PS50893">
    <property type="entry name" value="ABC_TRANSPORTER_2"/>
    <property type="match status" value="1"/>
</dbReference>
<dbReference type="EMBL" id="FNMU01000005">
    <property type="protein sequence ID" value="SDW83319.1"/>
    <property type="molecule type" value="Genomic_DNA"/>
</dbReference>
<dbReference type="PANTHER" id="PTHR42734:SF6">
    <property type="entry name" value="MOLYBDATE IMPORT ATP-BINDING PROTEIN MOLC"/>
    <property type="match status" value="1"/>
</dbReference>
<dbReference type="AlphaFoldDB" id="A0A1L3Q008"/>
<dbReference type="Gene3D" id="3.40.50.300">
    <property type="entry name" value="P-loop containing nucleotide triphosphate hydrolases"/>
    <property type="match status" value="1"/>
</dbReference>
<evidence type="ECO:0000313" key="11">
    <source>
        <dbReference type="EMBL" id="APH38091.1"/>
    </source>
</evidence>
<feature type="domain" description="ABC transporter" evidence="10">
    <location>
        <begin position="2"/>
        <end position="235"/>
    </location>
</feature>
<evidence type="ECO:0000256" key="4">
    <source>
        <dbReference type="ARBA" id="ARBA00022840"/>
    </source>
</evidence>
<evidence type="ECO:0000313" key="14">
    <source>
        <dbReference type="Proteomes" id="UP000186879"/>
    </source>
</evidence>
<accession>A0A1L3Q008</accession>
<comment type="function">
    <text evidence="6">Required for corrinoid utilization. Probably part of the ABC transporter complex BtuCDF involved in cobalamin (vitamin B12) import. Probably responsible for energy coupling to the transport system.</text>
</comment>
<dbReference type="EMBL" id="RJJG01000001">
    <property type="protein sequence ID" value="RNI11044.1"/>
    <property type="molecule type" value="Genomic_DNA"/>
</dbReference>
<dbReference type="GO" id="GO:0016887">
    <property type="term" value="F:ATP hydrolysis activity"/>
    <property type="evidence" value="ECO:0007669"/>
    <property type="project" value="InterPro"/>
</dbReference>
<evidence type="ECO:0000256" key="2">
    <source>
        <dbReference type="ARBA" id="ARBA00022448"/>
    </source>
</evidence>
<evidence type="ECO:0000256" key="1">
    <source>
        <dbReference type="ARBA" id="ARBA00005417"/>
    </source>
</evidence>
<dbReference type="InterPro" id="IPR027417">
    <property type="entry name" value="P-loop_NTPase"/>
</dbReference>
<evidence type="ECO:0000313" key="16">
    <source>
        <dbReference type="Proteomes" id="UP000267921"/>
    </source>
</evidence>
<dbReference type="InterPro" id="IPR050153">
    <property type="entry name" value="Metal_Ion_Import_ABC"/>
</dbReference>
<dbReference type="EMBL" id="CP017921">
    <property type="protein sequence ID" value="APH38091.1"/>
    <property type="molecule type" value="Genomic_DNA"/>
</dbReference>
<dbReference type="FunFam" id="3.40.50.300:FF:000134">
    <property type="entry name" value="Iron-enterobactin ABC transporter ATP-binding protein"/>
    <property type="match status" value="1"/>
</dbReference>
<gene>
    <name evidence="11" type="ORF">BHR79_00420</name>
    <name evidence="12" type="ORF">EFE40_02385</name>
    <name evidence="13" type="ORF">SAMN04515625_1696</name>
</gene>
<dbReference type="Pfam" id="PF00005">
    <property type="entry name" value="ABC_tran"/>
    <property type="match status" value="1"/>
</dbReference>
<dbReference type="Proteomes" id="UP000267921">
    <property type="component" value="Unassembled WGS sequence"/>
</dbReference>
<evidence type="ECO:0000313" key="13">
    <source>
        <dbReference type="EMBL" id="SDW83319.1"/>
    </source>
</evidence>
<evidence type="ECO:0000256" key="9">
    <source>
        <dbReference type="ARBA" id="ARBA00077139"/>
    </source>
</evidence>
<dbReference type="CDD" id="cd03214">
    <property type="entry name" value="ABC_Iron-Siderophores_B12_Hemin"/>
    <property type="match status" value="1"/>
</dbReference>
<evidence type="ECO:0000313" key="15">
    <source>
        <dbReference type="Proteomes" id="UP000198669"/>
    </source>
</evidence>
<dbReference type="Proteomes" id="UP000198669">
    <property type="component" value="Unassembled WGS sequence"/>
</dbReference>
<dbReference type="PANTHER" id="PTHR42734">
    <property type="entry name" value="METAL TRANSPORT SYSTEM ATP-BINDING PROTEIN TM_0124-RELATED"/>
    <property type="match status" value="1"/>
</dbReference>
<keyword evidence="3" id="KW-0547">Nucleotide-binding</keyword>
<name>A0A1L3Q008_9EURY</name>
<keyword evidence="2" id="KW-0813">Transport</keyword>
<reference evidence="11 14" key="1">
    <citation type="submission" date="2016-10" db="EMBL/GenBank/DDBJ databases">
        <title>Methanohalophilus halophilus.</title>
        <authorList>
            <person name="L'haridon S."/>
        </authorList>
    </citation>
    <scope>NUCLEOTIDE SEQUENCE [LARGE SCALE GENOMIC DNA]</scope>
    <source>
        <strain evidence="11 14">Z-7982</strain>
    </source>
</reference>
<reference evidence="12 16" key="3">
    <citation type="submission" date="2018-10" db="EMBL/GenBank/DDBJ databases">
        <title>Cultivation of a novel Methanohalophilus strain from Kebrit Deep of the Red Sea and a genomic comparison of members of the genus Methanohalophilus.</title>
        <authorList>
            <person name="Guan Y."/>
            <person name="Ngugi D.K."/>
            <person name="Stingl U."/>
        </authorList>
    </citation>
    <scope>NUCLEOTIDE SEQUENCE [LARGE SCALE GENOMIC DNA]</scope>
    <source>
        <strain evidence="12 16">DSM 3094</strain>
    </source>
</reference>
<dbReference type="InterPro" id="IPR003593">
    <property type="entry name" value="AAA+_ATPase"/>
</dbReference>
<dbReference type="GO" id="GO:0015420">
    <property type="term" value="F:ABC-type vitamin B12 transporter activity"/>
    <property type="evidence" value="ECO:0007669"/>
    <property type="project" value="UniProtKB-EC"/>
</dbReference>
<dbReference type="Proteomes" id="UP000186879">
    <property type="component" value="Chromosome"/>
</dbReference>
<evidence type="ECO:0000256" key="5">
    <source>
        <dbReference type="ARBA" id="ARBA00050590"/>
    </source>
</evidence>
<dbReference type="InterPro" id="IPR003439">
    <property type="entry name" value="ABC_transporter-like_ATP-bd"/>
</dbReference>
<keyword evidence="4 11" id="KW-0067">ATP-binding</keyword>
<comment type="similarity">
    <text evidence="1">Belongs to the ABC transporter superfamily.</text>
</comment>
<organism evidence="11 14">
    <name type="scientific">Methanohalophilus halophilus</name>
    <dbReference type="NCBI Taxonomy" id="2177"/>
    <lineage>
        <taxon>Archaea</taxon>
        <taxon>Methanobacteriati</taxon>
        <taxon>Methanobacteriota</taxon>
        <taxon>Stenosarchaea group</taxon>
        <taxon>Methanomicrobia</taxon>
        <taxon>Methanosarcinales</taxon>
        <taxon>Methanosarcinaceae</taxon>
        <taxon>Methanohalophilus</taxon>
    </lineage>
</organism>
<reference evidence="13 15" key="2">
    <citation type="submission" date="2016-10" db="EMBL/GenBank/DDBJ databases">
        <authorList>
            <person name="de Groot N.N."/>
        </authorList>
    </citation>
    <scope>NUCLEOTIDE SEQUENCE [LARGE SCALE GENOMIC DNA]</scope>
    <source>
        <strain evidence="13 15">Z-7982</strain>
    </source>
</reference>
<dbReference type="GeneID" id="30582169"/>
<evidence type="ECO:0000256" key="8">
    <source>
        <dbReference type="ARBA" id="ARBA00073649"/>
    </source>
</evidence>
<dbReference type="SUPFAM" id="SSF52540">
    <property type="entry name" value="P-loop containing nucleoside triphosphate hydrolases"/>
    <property type="match status" value="1"/>
</dbReference>
<dbReference type="PROSITE" id="PS00211">
    <property type="entry name" value="ABC_TRANSPORTER_1"/>
    <property type="match status" value="1"/>
</dbReference>
<dbReference type="STRING" id="2177.BHR79_00420"/>
<evidence type="ECO:0000259" key="10">
    <source>
        <dbReference type="PROSITE" id="PS50893"/>
    </source>
</evidence>
<evidence type="ECO:0000256" key="7">
    <source>
        <dbReference type="ARBA" id="ARBA00066387"/>
    </source>
</evidence>
<keyword evidence="14" id="KW-1185">Reference proteome</keyword>
<sequence>MLKIRELQFDYKKREVLKEIEFDLKPGEVLTILGPNGVGKTTLLRCINTILAPKSGSIIVEGENVLELPRIEIAKRLGYVPQNTEPSRLTAFDAILLGRRPHIEWGMKEKDMKITRQVISDMGMEELALRYIDEMSGGELQKVSLARALVQQPRILLLDEPTSSLDLKNQLGILNTVVEVARKEHVSAVITMHDINLAIRYSDRYVLIKDGEVFAHGKEEVITPENIEAVYGVKVTIGEVNGYRVIVPVE</sequence>
<dbReference type="InterPro" id="IPR017871">
    <property type="entry name" value="ABC_transporter-like_CS"/>
</dbReference>
<comment type="catalytic activity">
    <reaction evidence="5">
        <text>an R-cob(III)alamin(out) + ATP + H2O = an R-cob(III)alamin(in) + ADP + phosphate + H(+)</text>
        <dbReference type="Rhea" id="RHEA:17873"/>
        <dbReference type="ChEBI" id="CHEBI:15377"/>
        <dbReference type="ChEBI" id="CHEBI:15378"/>
        <dbReference type="ChEBI" id="CHEBI:30616"/>
        <dbReference type="ChEBI" id="CHEBI:43474"/>
        <dbReference type="ChEBI" id="CHEBI:140785"/>
        <dbReference type="ChEBI" id="CHEBI:456216"/>
        <dbReference type="EC" id="7.6.2.8"/>
    </reaction>
</comment>
<dbReference type="GO" id="GO:0005524">
    <property type="term" value="F:ATP binding"/>
    <property type="evidence" value="ECO:0007669"/>
    <property type="project" value="UniProtKB-KW"/>
</dbReference>
<evidence type="ECO:0000313" key="12">
    <source>
        <dbReference type="EMBL" id="RNI11044.1"/>
    </source>
</evidence>
<dbReference type="KEGG" id="mhaz:BHR79_00420"/>
<proteinExistence type="inferred from homology"/>
<protein>
    <recommendedName>
        <fullName evidence="8">Cobalamin import ATP-binding protein BtuD</fullName>
        <ecNumber evidence="7">7.6.2.8</ecNumber>
    </recommendedName>
    <alternativeName>
        <fullName evidence="9">Vitamin B12-transporting ATPase</fullName>
    </alternativeName>
</protein>
<dbReference type="OrthoDB" id="24644at2157"/>
<dbReference type="SMART" id="SM00382">
    <property type="entry name" value="AAA"/>
    <property type="match status" value="1"/>
</dbReference>
<evidence type="ECO:0000256" key="3">
    <source>
        <dbReference type="ARBA" id="ARBA00022741"/>
    </source>
</evidence>
<evidence type="ECO:0000256" key="6">
    <source>
        <dbReference type="ARBA" id="ARBA00058960"/>
    </source>
</evidence>